<feature type="domain" description="HTH lysR-type" evidence="5">
    <location>
        <begin position="4"/>
        <end position="61"/>
    </location>
</feature>
<dbReference type="AlphaFoldDB" id="Q1MXT6"/>
<dbReference type="Proteomes" id="UP000004263">
    <property type="component" value="Unassembled WGS sequence"/>
</dbReference>
<keyword evidence="3" id="KW-0238">DNA-binding</keyword>
<dbReference type="GO" id="GO:0003700">
    <property type="term" value="F:DNA-binding transcription factor activity"/>
    <property type="evidence" value="ECO:0007669"/>
    <property type="project" value="InterPro"/>
</dbReference>
<organism evidence="6 7">
    <name type="scientific">Bermanella marisrubri</name>
    <dbReference type="NCBI Taxonomy" id="207949"/>
    <lineage>
        <taxon>Bacteria</taxon>
        <taxon>Pseudomonadati</taxon>
        <taxon>Pseudomonadota</taxon>
        <taxon>Gammaproteobacteria</taxon>
        <taxon>Oceanospirillales</taxon>
        <taxon>Oceanospirillaceae</taxon>
        <taxon>Bermanella</taxon>
    </lineage>
</organism>
<gene>
    <name evidence="6" type="ORF">RED65_08719</name>
</gene>
<dbReference type="EMBL" id="AAQH01000033">
    <property type="protein sequence ID" value="EAT10801.1"/>
    <property type="molecule type" value="Genomic_DNA"/>
</dbReference>
<dbReference type="Gene3D" id="1.10.10.10">
    <property type="entry name" value="Winged helix-like DNA-binding domain superfamily/Winged helix DNA-binding domain"/>
    <property type="match status" value="1"/>
</dbReference>
<dbReference type="InterPro" id="IPR000847">
    <property type="entry name" value="LysR_HTH_N"/>
</dbReference>
<reference evidence="6 7" key="1">
    <citation type="submission" date="2006-03" db="EMBL/GenBank/DDBJ databases">
        <authorList>
            <person name="Pinhassi J."/>
            <person name="Pedros-Alio C."/>
            <person name="Ferriera S."/>
            <person name="Johnson J."/>
            <person name="Kravitz S."/>
            <person name="Halpern A."/>
            <person name="Remington K."/>
            <person name="Beeson K."/>
            <person name="Tran B."/>
            <person name="Rogers Y.-H."/>
            <person name="Friedman R."/>
            <person name="Venter J.C."/>
        </authorList>
    </citation>
    <scope>NUCLEOTIDE SEQUENCE [LARGE SCALE GENOMIC DNA]</scope>
    <source>
        <strain evidence="6 7">RED65</strain>
    </source>
</reference>
<evidence type="ECO:0000256" key="4">
    <source>
        <dbReference type="ARBA" id="ARBA00023163"/>
    </source>
</evidence>
<comment type="caution">
    <text evidence="6">The sequence shown here is derived from an EMBL/GenBank/DDBJ whole genome shotgun (WGS) entry which is preliminary data.</text>
</comment>
<protein>
    <submittedName>
        <fullName evidence="6">Transcriptional regulator</fullName>
    </submittedName>
</protein>
<dbReference type="CDD" id="cd08417">
    <property type="entry name" value="PBP2_Nitroaromatics_like"/>
    <property type="match status" value="1"/>
</dbReference>
<dbReference type="HOGENOM" id="CLU_039613_39_3_6"/>
<dbReference type="OrthoDB" id="8839911at2"/>
<evidence type="ECO:0000256" key="1">
    <source>
        <dbReference type="ARBA" id="ARBA00009437"/>
    </source>
</evidence>
<dbReference type="PRINTS" id="PR00039">
    <property type="entry name" value="HTHLYSR"/>
</dbReference>
<dbReference type="STRING" id="207949.RED65_08719"/>
<dbReference type="PANTHER" id="PTHR30118:SF15">
    <property type="entry name" value="TRANSCRIPTIONAL REGULATORY PROTEIN"/>
    <property type="match status" value="1"/>
</dbReference>
<name>Q1MXT6_9GAMM</name>
<evidence type="ECO:0000256" key="3">
    <source>
        <dbReference type="ARBA" id="ARBA00023125"/>
    </source>
</evidence>
<keyword evidence="4" id="KW-0804">Transcription</keyword>
<dbReference type="PROSITE" id="PS50931">
    <property type="entry name" value="HTH_LYSR"/>
    <property type="match status" value="1"/>
</dbReference>
<keyword evidence="7" id="KW-1185">Reference proteome</keyword>
<accession>Q1MXT6</accession>
<comment type="similarity">
    <text evidence="1">Belongs to the LysR transcriptional regulatory family.</text>
</comment>
<keyword evidence="2" id="KW-0805">Transcription regulation</keyword>
<dbReference type="PANTHER" id="PTHR30118">
    <property type="entry name" value="HTH-TYPE TRANSCRIPTIONAL REGULATOR LEUO-RELATED"/>
    <property type="match status" value="1"/>
</dbReference>
<dbReference type="InterPro" id="IPR037402">
    <property type="entry name" value="YidZ_PBP2"/>
</dbReference>
<dbReference type="Gene3D" id="3.40.190.10">
    <property type="entry name" value="Periplasmic binding protein-like II"/>
    <property type="match status" value="2"/>
</dbReference>
<sequence>MDRFDLNLLIYLDVLLRERSVTKAAQKLGITQPAMSNGLKRLRELFGDPLLVRTSDGMSATERAIELQPMVRNILANVDSAVQPTGIFDAQTSGRVFRIMVSDYAEATLVPALVKRLRREAPGIILDFLTPSDVTYKDVEQGKVDMAINRFDELPQSFHQKTLWRDGFSCLYNPDNPDLNDLNLQTYLRANHIWVSKTGMGVGTGVNPSKDKAVQLGWVDEALAAAGYKRNISVFTRHYQMPALLAMNNDLVATLPTRVARMQAQAGDLAIVDVPFDVPPFELKMAWSPLLHQNPPHRWMRALITEESEKIAAEYSC</sequence>
<dbReference type="SUPFAM" id="SSF53850">
    <property type="entry name" value="Periplasmic binding protein-like II"/>
    <property type="match status" value="1"/>
</dbReference>
<evidence type="ECO:0000313" key="7">
    <source>
        <dbReference type="Proteomes" id="UP000004263"/>
    </source>
</evidence>
<dbReference type="InterPro" id="IPR036390">
    <property type="entry name" value="WH_DNA-bd_sf"/>
</dbReference>
<evidence type="ECO:0000259" key="5">
    <source>
        <dbReference type="PROSITE" id="PS50931"/>
    </source>
</evidence>
<dbReference type="Pfam" id="PF03466">
    <property type="entry name" value="LysR_substrate"/>
    <property type="match status" value="1"/>
</dbReference>
<dbReference type="GO" id="GO:0003677">
    <property type="term" value="F:DNA binding"/>
    <property type="evidence" value="ECO:0007669"/>
    <property type="project" value="UniProtKB-KW"/>
</dbReference>
<evidence type="ECO:0000256" key="2">
    <source>
        <dbReference type="ARBA" id="ARBA00023015"/>
    </source>
</evidence>
<dbReference type="InterPro" id="IPR050389">
    <property type="entry name" value="LysR-type_TF"/>
</dbReference>
<dbReference type="InterPro" id="IPR005119">
    <property type="entry name" value="LysR_subst-bd"/>
</dbReference>
<dbReference type="SUPFAM" id="SSF46785">
    <property type="entry name" value="Winged helix' DNA-binding domain"/>
    <property type="match status" value="1"/>
</dbReference>
<dbReference type="InterPro" id="IPR036388">
    <property type="entry name" value="WH-like_DNA-bd_sf"/>
</dbReference>
<dbReference type="RefSeq" id="WP_007016881.1">
    <property type="nucleotide sequence ID" value="NZ_CH724113.1"/>
</dbReference>
<evidence type="ECO:0000313" key="6">
    <source>
        <dbReference type="EMBL" id="EAT10801.1"/>
    </source>
</evidence>
<proteinExistence type="inferred from homology"/>
<dbReference type="Pfam" id="PF00126">
    <property type="entry name" value="HTH_1"/>
    <property type="match status" value="1"/>
</dbReference>